<dbReference type="Proteomes" id="UP001176940">
    <property type="component" value="Unassembled WGS sequence"/>
</dbReference>
<feature type="domain" description="C2H2-type" evidence="9">
    <location>
        <begin position="595"/>
        <end position="622"/>
    </location>
</feature>
<evidence type="ECO:0000256" key="2">
    <source>
        <dbReference type="ARBA" id="ARBA00022737"/>
    </source>
</evidence>
<evidence type="ECO:0000256" key="6">
    <source>
        <dbReference type="PROSITE-ProRule" id="PRU00042"/>
    </source>
</evidence>
<dbReference type="PANTHER" id="PTHR28624:SF1">
    <property type="entry name" value="MITOCHONDRIAL POTASSIUM CHANNEL"/>
    <property type="match status" value="1"/>
</dbReference>
<dbReference type="Pfam" id="PF00096">
    <property type="entry name" value="zf-C2H2"/>
    <property type="match status" value="2"/>
</dbReference>
<accession>A0ABN9MLL4</accession>
<feature type="domain" description="THAP-type" evidence="10">
    <location>
        <begin position="100"/>
        <end position="192"/>
    </location>
</feature>
<evidence type="ECO:0000256" key="4">
    <source>
        <dbReference type="ARBA" id="ARBA00022833"/>
    </source>
</evidence>
<evidence type="ECO:0000256" key="3">
    <source>
        <dbReference type="ARBA" id="ARBA00022771"/>
    </source>
</evidence>
<dbReference type="InterPro" id="IPR037660">
    <property type="entry name" value="CCDC51"/>
</dbReference>
<dbReference type="InterPro" id="IPR036236">
    <property type="entry name" value="Znf_C2H2_sf"/>
</dbReference>
<dbReference type="SMART" id="SM00980">
    <property type="entry name" value="THAP"/>
    <property type="match status" value="1"/>
</dbReference>
<keyword evidence="5 7" id="KW-0238">DNA-binding</keyword>
<feature type="compositionally biased region" description="Acidic residues" evidence="8">
    <location>
        <begin position="462"/>
        <end position="473"/>
    </location>
</feature>
<dbReference type="PROSITE" id="PS00028">
    <property type="entry name" value="ZINC_FINGER_C2H2_1"/>
    <property type="match status" value="3"/>
</dbReference>
<keyword evidence="2" id="KW-0677">Repeat</keyword>
<dbReference type="InterPro" id="IPR006612">
    <property type="entry name" value="THAP_Znf"/>
</dbReference>
<sequence length="625" mass="70157">MPRSLGNQGKHRVTKRRTALSNPMFTLVTSVKLKKKQTAHTYILVSVRSLAVCFPHSLTAGRKVKVKAQPLCSAFTLRPAVTVREADGKGPDGHQNAGDMPKCLVKGCQHSSGRKSSIPGVTLHPFPKDLAIIKKWLLQTNQDFGDLDLFAQGILQGQLGVSRICSVHFAPECYRLVGSEKLLLDGAIPTRFPDLDKPTTRTEAAVNPALQNLILPKGLWANNVSVASSMAPWGSDIKSSQANMAATNTMGIGKSSHPTKSRVNLPGIVLSSEMGALHTDTSSGKVHRAVQWPEYEHNVNGEAWKVLHDHYYRVPSGTKYQDINRYSLLTDYMSGYGIMSYSGESYWENELFSMLQCVASFVTVNRNNNIKTARILNQALDIISTLSEEEWVIVNKNSINKGLQELTGEFPVKCDDVAVYFTKDEWSYIDQHRADYQDFLTDNKPANHTWEVPEHWDSDTITMEEEEEVEEEERGGGGREEEDVEEFDEEEEEKEDLEIAKKRVDSSDWEPDSEVESESDVGSEGGKEDNKSLVKLEEQQLPHPCDQCKESFADAEALETHKVTHVEKCEDCKEVFNTKAKLIKHRAENHAVKRYACTICGIQYNYKSQFIIHKRAHTGEKTLRV</sequence>
<evidence type="ECO:0000256" key="5">
    <source>
        <dbReference type="ARBA" id="ARBA00023125"/>
    </source>
</evidence>
<comment type="caution">
    <text evidence="11">The sequence shown here is derived from an EMBL/GenBank/DDBJ whole genome shotgun (WGS) entry which is preliminary data.</text>
</comment>
<evidence type="ECO:0000313" key="12">
    <source>
        <dbReference type="Proteomes" id="UP001176940"/>
    </source>
</evidence>
<evidence type="ECO:0000256" key="1">
    <source>
        <dbReference type="ARBA" id="ARBA00022723"/>
    </source>
</evidence>
<gene>
    <name evidence="11" type="ORF">RIMI_LOCUS21450045</name>
</gene>
<proteinExistence type="predicted"/>
<dbReference type="InterPro" id="IPR013087">
    <property type="entry name" value="Znf_C2H2_type"/>
</dbReference>
<feature type="compositionally biased region" description="Acidic residues" evidence="8">
    <location>
        <begin position="480"/>
        <end position="496"/>
    </location>
</feature>
<keyword evidence="1" id="KW-0479">Metal-binding</keyword>
<dbReference type="SMART" id="SM00692">
    <property type="entry name" value="DM3"/>
    <property type="match status" value="1"/>
</dbReference>
<dbReference type="Gene3D" id="3.30.160.60">
    <property type="entry name" value="Classic Zinc Finger"/>
    <property type="match status" value="2"/>
</dbReference>
<dbReference type="SUPFAM" id="SSF57716">
    <property type="entry name" value="Glucocorticoid receptor-like (DNA-binding domain)"/>
    <property type="match status" value="1"/>
</dbReference>
<feature type="region of interest" description="Disordered" evidence="8">
    <location>
        <begin position="448"/>
        <end position="530"/>
    </location>
</feature>
<dbReference type="Pfam" id="PF05485">
    <property type="entry name" value="THAP"/>
    <property type="match status" value="1"/>
</dbReference>
<feature type="domain" description="C2H2-type" evidence="9">
    <location>
        <begin position="567"/>
        <end position="595"/>
    </location>
</feature>
<organism evidence="11 12">
    <name type="scientific">Ranitomeya imitator</name>
    <name type="common">mimic poison frog</name>
    <dbReference type="NCBI Taxonomy" id="111125"/>
    <lineage>
        <taxon>Eukaryota</taxon>
        <taxon>Metazoa</taxon>
        <taxon>Chordata</taxon>
        <taxon>Craniata</taxon>
        <taxon>Vertebrata</taxon>
        <taxon>Euteleostomi</taxon>
        <taxon>Amphibia</taxon>
        <taxon>Batrachia</taxon>
        <taxon>Anura</taxon>
        <taxon>Neobatrachia</taxon>
        <taxon>Hyloidea</taxon>
        <taxon>Dendrobatidae</taxon>
        <taxon>Dendrobatinae</taxon>
        <taxon>Ranitomeya</taxon>
    </lineage>
</organism>
<evidence type="ECO:0000256" key="7">
    <source>
        <dbReference type="PROSITE-ProRule" id="PRU00309"/>
    </source>
</evidence>
<dbReference type="PROSITE" id="PS50157">
    <property type="entry name" value="ZINC_FINGER_C2H2_2"/>
    <property type="match status" value="3"/>
</dbReference>
<dbReference type="SUPFAM" id="SSF57667">
    <property type="entry name" value="beta-beta-alpha zinc fingers"/>
    <property type="match status" value="2"/>
</dbReference>
<keyword evidence="12" id="KW-1185">Reference proteome</keyword>
<reference evidence="11" key="1">
    <citation type="submission" date="2023-07" db="EMBL/GenBank/DDBJ databases">
        <authorList>
            <person name="Stuckert A."/>
        </authorList>
    </citation>
    <scope>NUCLEOTIDE SEQUENCE</scope>
</reference>
<evidence type="ECO:0000313" key="11">
    <source>
        <dbReference type="EMBL" id="CAJ0966604.1"/>
    </source>
</evidence>
<dbReference type="PROSITE" id="PS50950">
    <property type="entry name" value="ZF_THAP"/>
    <property type="match status" value="1"/>
</dbReference>
<keyword evidence="4" id="KW-0862">Zinc</keyword>
<evidence type="ECO:0000259" key="9">
    <source>
        <dbReference type="PROSITE" id="PS50157"/>
    </source>
</evidence>
<dbReference type="EMBL" id="CAUEEQ010075507">
    <property type="protein sequence ID" value="CAJ0966604.1"/>
    <property type="molecule type" value="Genomic_DNA"/>
</dbReference>
<dbReference type="SMART" id="SM00355">
    <property type="entry name" value="ZnF_C2H2"/>
    <property type="match status" value="3"/>
</dbReference>
<evidence type="ECO:0000256" key="8">
    <source>
        <dbReference type="SAM" id="MobiDB-lite"/>
    </source>
</evidence>
<feature type="compositionally biased region" description="Acidic residues" evidence="8">
    <location>
        <begin position="507"/>
        <end position="521"/>
    </location>
</feature>
<feature type="domain" description="C2H2-type" evidence="9">
    <location>
        <begin position="543"/>
        <end position="570"/>
    </location>
</feature>
<name>A0ABN9MLL4_9NEOB</name>
<dbReference type="Pfam" id="PF13912">
    <property type="entry name" value="zf-C2H2_6"/>
    <property type="match status" value="1"/>
</dbReference>
<dbReference type="SUPFAM" id="SSF109640">
    <property type="entry name" value="KRAB domain (Kruppel-associated box)"/>
    <property type="match status" value="1"/>
</dbReference>
<feature type="compositionally biased region" description="Basic and acidic residues" evidence="8">
    <location>
        <begin position="497"/>
        <end position="506"/>
    </location>
</feature>
<keyword evidence="3 6" id="KW-0863">Zinc-finger</keyword>
<evidence type="ECO:0000259" key="10">
    <source>
        <dbReference type="PROSITE" id="PS50950"/>
    </source>
</evidence>
<protein>
    <submittedName>
        <fullName evidence="11">Uncharacterized protein</fullName>
    </submittedName>
</protein>
<dbReference type="InterPro" id="IPR036051">
    <property type="entry name" value="KRAB_dom_sf"/>
</dbReference>
<dbReference type="PANTHER" id="PTHR28624">
    <property type="entry name" value="COILED-COIL DOMAIN-CONTAINING PROTEIN 51"/>
    <property type="match status" value="1"/>
</dbReference>